<evidence type="ECO:0000313" key="5">
    <source>
        <dbReference type="WBParaSite" id="DME_0000511601-mRNA-1"/>
    </source>
</evidence>
<organism evidence="3 5">
    <name type="scientific">Dracunculus medinensis</name>
    <name type="common">Guinea worm</name>
    <dbReference type="NCBI Taxonomy" id="318479"/>
    <lineage>
        <taxon>Eukaryota</taxon>
        <taxon>Metazoa</taxon>
        <taxon>Ecdysozoa</taxon>
        <taxon>Nematoda</taxon>
        <taxon>Chromadorea</taxon>
        <taxon>Rhabditida</taxon>
        <taxon>Spirurina</taxon>
        <taxon>Dracunculoidea</taxon>
        <taxon>Dracunculidae</taxon>
        <taxon>Dracunculus</taxon>
    </lineage>
</organism>
<protein>
    <submittedName>
        <fullName evidence="5">CPG4 domain-containing protein</fullName>
    </submittedName>
</protein>
<accession>A0A0N4UCV2</accession>
<dbReference type="EMBL" id="UYYG01001174">
    <property type="protein sequence ID" value="VDN58942.1"/>
    <property type="molecule type" value="Genomic_DNA"/>
</dbReference>
<evidence type="ECO:0000313" key="4">
    <source>
        <dbReference type="Proteomes" id="UP000274756"/>
    </source>
</evidence>
<dbReference type="OrthoDB" id="5826293at2759"/>
<feature type="region of interest" description="Disordered" evidence="1">
    <location>
        <begin position="254"/>
        <end position="275"/>
    </location>
</feature>
<evidence type="ECO:0000313" key="2">
    <source>
        <dbReference type="EMBL" id="VDN58942.1"/>
    </source>
</evidence>
<dbReference type="PANTHER" id="PTHR37442">
    <property type="entry name" value="F18A1.7 PROTEIN-RELATED"/>
    <property type="match status" value="1"/>
</dbReference>
<dbReference type="Proteomes" id="UP000038040">
    <property type="component" value="Unplaced"/>
</dbReference>
<dbReference type="PANTHER" id="PTHR37442:SF1">
    <property type="entry name" value="CHONDROITIN PROTEOGLYCAN 4 DOMAIN-CONTAINING PROTEIN"/>
    <property type="match status" value="1"/>
</dbReference>
<keyword evidence="4" id="KW-1185">Reference proteome</keyword>
<reference evidence="5" key="1">
    <citation type="submission" date="2017-02" db="UniProtKB">
        <authorList>
            <consortium name="WormBaseParasite"/>
        </authorList>
    </citation>
    <scope>IDENTIFICATION</scope>
</reference>
<gene>
    <name evidence="2" type="ORF">DME_LOCUS8915</name>
</gene>
<dbReference type="InterPro" id="IPR053123">
    <property type="entry name" value="CPG4-like"/>
</dbReference>
<dbReference type="Proteomes" id="UP000274756">
    <property type="component" value="Unassembled WGS sequence"/>
</dbReference>
<evidence type="ECO:0000256" key="1">
    <source>
        <dbReference type="SAM" id="MobiDB-lite"/>
    </source>
</evidence>
<dbReference type="WBParaSite" id="DME_0000511601-mRNA-1">
    <property type="protein sequence ID" value="DME_0000511601-mRNA-1"/>
    <property type="gene ID" value="DME_0000511601"/>
</dbReference>
<name>A0A0N4UCV2_DRAME</name>
<dbReference type="STRING" id="318479.A0A0N4UCV2"/>
<dbReference type="AlphaFoldDB" id="A0A0N4UCV2"/>
<feature type="compositionally biased region" description="Basic and acidic residues" evidence="1">
    <location>
        <begin position="254"/>
        <end position="266"/>
    </location>
</feature>
<evidence type="ECO:0000313" key="3">
    <source>
        <dbReference type="Proteomes" id="UP000038040"/>
    </source>
</evidence>
<reference evidence="2 4" key="2">
    <citation type="submission" date="2018-11" db="EMBL/GenBank/DDBJ databases">
        <authorList>
            <consortium name="Pathogen Informatics"/>
        </authorList>
    </citation>
    <scope>NUCLEOTIDE SEQUENCE [LARGE SCALE GENOMIC DNA]</scope>
</reference>
<sequence length="346" mass="38612">MKAIMSYEELTDCAKSCDENDQYELKKQIGLSNYICNEKIEEFRLASECMQSQEIGIIDKCSNDCQEPANTTLQLDSTPEAPVNPFTFVENIVPICNKLECTVKCSIMELNKKCAGSGELFKDIGLKQVIDASIRLNNDAENSTSTVAAQMAKIYLQSLPKSCSFIIDPLQYDVLFTAHENEGSAMVTEVASINEFSEVTNDNEDTHTFNAEEPIFTDDIERLSTRIFDVEIESTSPKPSVASEDVVDMANFPHEIDTSPDREPEPTKSTMETSDTEAAVFKTKNEVVMTTEPNNVGASNEAERTIMVVNEDENQIVKNEVMNTDREKVSQILISADFDSLFFITD</sequence>
<proteinExistence type="predicted"/>